<protein>
    <recommendedName>
        <fullName evidence="11">Ribose/galactose/methyl galactoside import ATP-binding protein</fullName>
        <ecNumber evidence="11">7.5.2.11</ecNumber>
    </recommendedName>
</protein>
<dbReference type="STRING" id="883112.HMPREF9707_01127"/>
<dbReference type="PROSITE" id="PS50893">
    <property type="entry name" value="ABC_TRANSPORTER_2"/>
    <property type="match status" value="2"/>
</dbReference>
<dbReference type="GO" id="GO:0015749">
    <property type="term" value="P:monosaccharide transmembrane transport"/>
    <property type="evidence" value="ECO:0007669"/>
    <property type="project" value="UniProtKB-ARBA"/>
</dbReference>
<dbReference type="CDD" id="cd03216">
    <property type="entry name" value="ABC_Carb_Monos_I"/>
    <property type="match status" value="1"/>
</dbReference>
<name>K1MH39_9LACT</name>
<dbReference type="EC" id="7.5.2.11" evidence="11"/>
<dbReference type="eggNOG" id="COG1129">
    <property type="taxonomic scope" value="Bacteria"/>
</dbReference>
<keyword evidence="9 11" id="KW-1278">Translocase</keyword>
<evidence type="ECO:0000256" key="10">
    <source>
        <dbReference type="ARBA" id="ARBA00023136"/>
    </source>
</evidence>
<feature type="domain" description="ABC transporter" evidence="12">
    <location>
        <begin position="9"/>
        <end position="244"/>
    </location>
</feature>
<dbReference type="CDD" id="cd03215">
    <property type="entry name" value="ABC_Carb_Monos_II"/>
    <property type="match status" value="1"/>
</dbReference>
<dbReference type="InterPro" id="IPR027417">
    <property type="entry name" value="P-loop_NTPase"/>
</dbReference>
<evidence type="ECO:0000256" key="7">
    <source>
        <dbReference type="ARBA" id="ARBA00022741"/>
    </source>
</evidence>
<evidence type="ECO:0000256" key="1">
    <source>
        <dbReference type="ARBA" id="ARBA00004202"/>
    </source>
</evidence>
<keyword evidence="10 11" id="KW-0472">Membrane</keyword>
<dbReference type="Gene3D" id="3.40.50.300">
    <property type="entry name" value="P-loop containing nucleotide triphosphate hydrolases"/>
    <property type="match status" value="2"/>
</dbReference>
<comment type="function">
    <text evidence="11">Part of an ABC transporter complex involved in carbohydrate import. Could be involved in ribose, galactose and/or methyl galactoside import. Responsible for energy coupling to the transport system.</text>
</comment>
<keyword evidence="3 11" id="KW-0813">Transport</keyword>
<keyword evidence="6" id="KW-0677">Repeat</keyword>
<dbReference type="SUPFAM" id="SSF52540">
    <property type="entry name" value="P-loop containing nucleoside triphosphate hydrolases"/>
    <property type="match status" value="2"/>
</dbReference>
<organism evidence="13 14">
    <name type="scientific">Falseniella ignava CCUG 37419</name>
    <dbReference type="NCBI Taxonomy" id="883112"/>
    <lineage>
        <taxon>Bacteria</taxon>
        <taxon>Bacillati</taxon>
        <taxon>Bacillota</taxon>
        <taxon>Bacilli</taxon>
        <taxon>Lactobacillales</taxon>
        <taxon>Aerococcaceae</taxon>
        <taxon>Falseniella</taxon>
    </lineage>
</organism>
<evidence type="ECO:0000256" key="3">
    <source>
        <dbReference type="ARBA" id="ARBA00022448"/>
    </source>
</evidence>
<keyword evidence="4 11" id="KW-1003">Cell membrane</keyword>
<comment type="caution">
    <text evidence="13">The sequence shown here is derived from an EMBL/GenBank/DDBJ whole genome shotgun (WGS) entry which is preliminary data.</text>
</comment>
<dbReference type="PATRIC" id="fig|883112.3.peg.1121"/>
<dbReference type="HOGENOM" id="CLU_000604_92_3_9"/>
<dbReference type="InterPro" id="IPR017871">
    <property type="entry name" value="ABC_transporter-like_CS"/>
</dbReference>
<dbReference type="PROSITE" id="PS00211">
    <property type="entry name" value="ABC_TRANSPORTER_1"/>
    <property type="match status" value="1"/>
</dbReference>
<dbReference type="GO" id="GO:0005524">
    <property type="term" value="F:ATP binding"/>
    <property type="evidence" value="ECO:0007669"/>
    <property type="project" value="UniProtKB-UniRule"/>
</dbReference>
<dbReference type="EMBL" id="AGZE01000030">
    <property type="protein sequence ID" value="EKB55294.1"/>
    <property type="molecule type" value="Genomic_DNA"/>
</dbReference>
<evidence type="ECO:0000256" key="11">
    <source>
        <dbReference type="RuleBase" id="RU367029"/>
    </source>
</evidence>
<sequence>MELDQDIILQMKDIDKAFPGVQALDKAQLTLRKGTVHALMGENGAGKSTLMKCLYGIYYRDAGEIIFDGKDVNFSNSKEALDHGIAMIHQELQPIPKMTIAENIFLGDYPKNGLFVDHEKMNEGARHYLNEIGLNVDPNTQLGDLTISQQQSVEIAKAISRHAKVIIMDEPTSSLTENEVENLFRVIDNLRQQGIGIIYISHKMDEIKRISDEITIMRDGQYVGTYNAKEISVKEIISHMVGRELSNVYPDYQPHYTEEAVLEIENFSSPNPQSFKDCTFKLRKGEVLGIAGLVGAQRSELMEAIYGLREIEPEGKIRMNSQEVKIKNPKDANKNGIAFVTEDRRHSGIFGVLSITDNTALPSLRDYLSKFRLIKEKSVNDMVDEGIRSLNVKTPTRQTLIQNLSGGNQQKVILARWLATDPDIFILDEPTRGIDVGAKYEIYEIINELSRRGKSVILISSEMGEIIGMSDRVMVMCEGRISGFLDREEATQENIMELATAFMPD</sequence>
<comment type="catalytic activity">
    <reaction evidence="11">
        <text>D-galactose(out) + ATP + H2O = D-galactose(in) + ADP + phosphate + H(+)</text>
        <dbReference type="Rhea" id="RHEA:60156"/>
        <dbReference type="ChEBI" id="CHEBI:4139"/>
        <dbReference type="ChEBI" id="CHEBI:15377"/>
        <dbReference type="ChEBI" id="CHEBI:15378"/>
        <dbReference type="ChEBI" id="CHEBI:30616"/>
        <dbReference type="ChEBI" id="CHEBI:43474"/>
        <dbReference type="ChEBI" id="CHEBI:456216"/>
        <dbReference type="EC" id="7.5.2.11"/>
    </reaction>
</comment>
<dbReference type="PANTHER" id="PTHR43790:SF7">
    <property type="entry name" value="GALACTOSE_METHYL GALACTOSIDE IMPORT ATP-BINDING PROTEIN MGLA"/>
    <property type="match status" value="1"/>
</dbReference>
<dbReference type="FunFam" id="3.40.50.300:FF:000127">
    <property type="entry name" value="Ribose import ATP-binding protein RbsA"/>
    <property type="match status" value="1"/>
</dbReference>
<keyword evidence="7 11" id="KW-0547">Nucleotide-binding</keyword>
<comment type="subcellular location">
    <subcellularLocation>
        <location evidence="2">Cell inner membrane</location>
    </subcellularLocation>
    <subcellularLocation>
        <location evidence="1 11">Cell membrane</location>
        <topology evidence="1 11">Peripheral membrane protein</topology>
    </subcellularLocation>
</comment>
<dbReference type="GO" id="GO:0005886">
    <property type="term" value="C:plasma membrane"/>
    <property type="evidence" value="ECO:0007669"/>
    <property type="project" value="UniProtKB-SubCell"/>
</dbReference>
<evidence type="ECO:0000256" key="5">
    <source>
        <dbReference type="ARBA" id="ARBA00022597"/>
    </source>
</evidence>
<evidence type="ECO:0000259" key="12">
    <source>
        <dbReference type="PROSITE" id="PS50893"/>
    </source>
</evidence>
<dbReference type="SMART" id="SM00382">
    <property type="entry name" value="AAA"/>
    <property type="match status" value="2"/>
</dbReference>
<evidence type="ECO:0000256" key="2">
    <source>
        <dbReference type="ARBA" id="ARBA00004533"/>
    </source>
</evidence>
<dbReference type="AlphaFoldDB" id="K1MH39"/>
<proteinExistence type="inferred from homology"/>
<dbReference type="FunFam" id="3.40.50.300:FF:000126">
    <property type="entry name" value="Galactose/methyl galactoside import ATP-binding protein MglA"/>
    <property type="match status" value="1"/>
</dbReference>
<gene>
    <name evidence="13" type="ORF">HMPREF9707_01127</name>
</gene>
<dbReference type="PANTHER" id="PTHR43790">
    <property type="entry name" value="CARBOHYDRATE TRANSPORT ATP-BINDING PROTEIN MG119-RELATED"/>
    <property type="match status" value="1"/>
</dbReference>
<dbReference type="InterPro" id="IPR003593">
    <property type="entry name" value="AAA+_ATPase"/>
</dbReference>
<dbReference type="GO" id="GO:0043211">
    <property type="term" value="F:ABC-type carbohydrate transporter activity"/>
    <property type="evidence" value="ECO:0007669"/>
    <property type="project" value="UniProtKB-UniRule"/>
</dbReference>
<keyword evidence="14" id="KW-1185">Reference proteome</keyword>
<evidence type="ECO:0000313" key="13">
    <source>
        <dbReference type="EMBL" id="EKB55294.1"/>
    </source>
</evidence>
<evidence type="ECO:0000256" key="9">
    <source>
        <dbReference type="ARBA" id="ARBA00022967"/>
    </source>
</evidence>
<dbReference type="InterPro" id="IPR003439">
    <property type="entry name" value="ABC_transporter-like_ATP-bd"/>
</dbReference>
<evidence type="ECO:0000313" key="14">
    <source>
        <dbReference type="Proteomes" id="UP000005147"/>
    </source>
</evidence>
<comment type="similarity">
    <text evidence="11">Belongs to the ABC transporter superfamily.</text>
</comment>
<dbReference type="InterPro" id="IPR050107">
    <property type="entry name" value="ABC_carbohydrate_import_ATPase"/>
</dbReference>
<keyword evidence="5 11" id="KW-0762">Sugar transport</keyword>
<dbReference type="Proteomes" id="UP000005147">
    <property type="component" value="Unassembled WGS sequence"/>
</dbReference>
<evidence type="ECO:0000256" key="6">
    <source>
        <dbReference type="ARBA" id="ARBA00022737"/>
    </source>
</evidence>
<accession>K1MH39</accession>
<reference evidence="13 14" key="1">
    <citation type="submission" date="2012-07" db="EMBL/GenBank/DDBJ databases">
        <title>The Genome Sequence of Facklamia ignava CCUG 37419.</title>
        <authorList>
            <consortium name="The Broad Institute Genome Sequencing Platform"/>
            <person name="Earl A."/>
            <person name="Ward D."/>
            <person name="Feldgarden M."/>
            <person name="Gevers D."/>
            <person name="Huys G."/>
            <person name="Walker B."/>
            <person name="Young S.K."/>
            <person name="Zeng Q."/>
            <person name="Gargeya S."/>
            <person name="Fitzgerald M."/>
            <person name="Haas B."/>
            <person name="Abouelleil A."/>
            <person name="Alvarado L."/>
            <person name="Arachchi H.M."/>
            <person name="Berlin A.M."/>
            <person name="Chapman S.B."/>
            <person name="Goldberg J."/>
            <person name="Griggs A."/>
            <person name="Gujja S."/>
            <person name="Hansen M."/>
            <person name="Howarth C."/>
            <person name="Imamovic A."/>
            <person name="Larimer J."/>
            <person name="McCowen C."/>
            <person name="Montmayeur A."/>
            <person name="Murphy C."/>
            <person name="Neiman D."/>
            <person name="Pearson M."/>
            <person name="Priest M."/>
            <person name="Roberts A."/>
            <person name="Saif S."/>
            <person name="Shea T."/>
            <person name="Sisk P."/>
            <person name="Sykes S."/>
            <person name="Wortman J."/>
            <person name="Nusbaum C."/>
            <person name="Birren B."/>
        </authorList>
    </citation>
    <scope>NUCLEOTIDE SEQUENCE [LARGE SCALE GENOMIC DNA]</scope>
    <source>
        <strain evidence="13 14">CCUG 37419</strain>
    </source>
</reference>
<dbReference type="Pfam" id="PF00005">
    <property type="entry name" value="ABC_tran"/>
    <property type="match status" value="2"/>
</dbReference>
<evidence type="ECO:0000256" key="8">
    <source>
        <dbReference type="ARBA" id="ARBA00022840"/>
    </source>
</evidence>
<keyword evidence="8 11" id="KW-0067">ATP-binding</keyword>
<feature type="domain" description="ABC transporter" evidence="12">
    <location>
        <begin position="256"/>
        <end position="503"/>
    </location>
</feature>
<evidence type="ECO:0000256" key="4">
    <source>
        <dbReference type="ARBA" id="ARBA00022475"/>
    </source>
</evidence>
<dbReference type="GO" id="GO:0016887">
    <property type="term" value="F:ATP hydrolysis activity"/>
    <property type="evidence" value="ECO:0007669"/>
    <property type="project" value="InterPro"/>
</dbReference>